<dbReference type="Proteomes" id="UP000254848">
    <property type="component" value="Unassembled WGS sequence"/>
</dbReference>
<evidence type="ECO:0000313" key="2">
    <source>
        <dbReference type="Proteomes" id="UP000254848"/>
    </source>
</evidence>
<dbReference type="AlphaFoldDB" id="A0A370Q9T1"/>
<comment type="caution">
    <text evidence="1">The sequence shown here is derived from an EMBL/GenBank/DDBJ whole genome shotgun (WGS) entry which is preliminary data.</text>
</comment>
<keyword evidence="2" id="KW-1185">Reference proteome</keyword>
<accession>A0A370Q9T1</accession>
<dbReference type="EMBL" id="QRAP01000012">
    <property type="protein sequence ID" value="RDK85148.1"/>
    <property type="molecule type" value="Genomic_DNA"/>
</dbReference>
<dbReference type="RefSeq" id="WP_115460140.1">
    <property type="nucleotide sequence ID" value="NZ_QRAP01000012.1"/>
</dbReference>
<organism evidence="1 2">
    <name type="scientific">Enterobacillus tribolii</name>
    <dbReference type="NCBI Taxonomy" id="1487935"/>
    <lineage>
        <taxon>Bacteria</taxon>
        <taxon>Pseudomonadati</taxon>
        <taxon>Pseudomonadota</taxon>
        <taxon>Gammaproteobacteria</taxon>
        <taxon>Enterobacterales</taxon>
        <taxon>Hafniaceae</taxon>
        <taxon>Enterobacillus</taxon>
    </lineage>
</organism>
<name>A0A370Q9T1_9GAMM</name>
<gene>
    <name evidence="1" type="ORF">C8D90_11274</name>
</gene>
<evidence type="ECO:0000313" key="1">
    <source>
        <dbReference type="EMBL" id="RDK85148.1"/>
    </source>
</evidence>
<dbReference type="OrthoDB" id="1525365at2"/>
<protein>
    <recommendedName>
        <fullName evidence="3">DNA-binding protein</fullName>
    </recommendedName>
</protein>
<sequence length="191" mass="20914">MPLYNFTLTLSGVTSATEGLEDALFESGCGDALVYFYGTSVYLEFDRDSDALPVAVLTAIRDIESAGIGARVESVDSLLVGLSDIADLAGLSRQAVALLKDGNRGPRNFPNPVQRLKGNSPLWNWDTVADWLVQHGRLAEDDPRVACARPLAEINLALQLRASRNPERVKYYVRLLEHQDEIAGQALFNLP</sequence>
<reference evidence="1 2" key="1">
    <citation type="submission" date="2018-07" db="EMBL/GenBank/DDBJ databases">
        <title>Genomic Encyclopedia of Type Strains, Phase IV (KMG-IV): sequencing the most valuable type-strain genomes for metagenomic binning, comparative biology and taxonomic classification.</title>
        <authorList>
            <person name="Goeker M."/>
        </authorList>
    </citation>
    <scope>NUCLEOTIDE SEQUENCE [LARGE SCALE GENOMIC DNA]</scope>
    <source>
        <strain evidence="1 2">DSM 103736</strain>
    </source>
</reference>
<evidence type="ECO:0008006" key="3">
    <source>
        <dbReference type="Google" id="ProtNLM"/>
    </source>
</evidence>
<proteinExistence type="predicted"/>